<organism evidence="1 2">
    <name type="scientific">Paraprevotella xylaniphila YIT 11841</name>
    <dbReference type="NCBI Taxonomy" id="762982"/>
    <lineage>
        <taxon>Bacteria</taxon>
        <taxon>Pseudomonadati</taxon>
        <taxon>Bacteroidota</taxon>
        <taxon>Bacteroidia</taxon>
        <taxon>Bacteroidales</taxon>
        <taxon>Prevotellaceae</taxon>
        <taxon>Paraprevotella</taxon>
    </lineage>
</organism>
<reference evidence="1 2" key="1">
    <citation type="submission" date="2011-02" db="EMBL/GenBank/DDBJ databases">
        <authorList>
            <person name="Weinstock G."/>
            <person name="Sodergren E."/>
            <person name="Clifton S."/>
            <person name="Fulton L."/>
            <person name="Fulton B."/>
            <person name="Courtney L."/>
            <person name="Fronick C."/>
            <person name="Harrison M."/>
            <person name="Strong C."/>
            <person name="Farmer C."/>
            <person name="Delahaunty K."/>
            <person name="Markovic C."/>
            <person name="Hall O."/>
            <person name="Minx P."/>
            <person name="Tomlinson C."/>
            <person name="Mitreva M."/>
            <person name="Hou S."/>
            <person name="Chen J."/>
            <person name="Wollam A."/>
            <person name="Pepin K.H."/>
            <person name="Johnson M."/>
            <person name="Bhonagiri V."/>
            <person name="Zhang X."/>
            <person name="Suruliraj S."/>
            <person name="Warren W."/>
            <person name="Chinwalla A."/>
            <person name="Mardis E.R."/>
            <person name="Wilson R.K."/>
        </authorList>
    </citation>
    <scope>NUCLEOTIDE SEQUENCE [LARGE SCALE GENOMIC DNA]</scope>
    <source>
        <strain evidence="1 2">YIT 11841</strain>
    </source>
</reference>
<comment type="caution">
    <text evidence="1">The sequence shown here is derived from an EMBL/GenBank/DDBJ whole genome shotgun (WGS) entry which is preliminary data.</text>
</comment>
<evidence type="ECO:0000313" key="2">
    <source>
        <dbReference type="Proteomes" id="UP000005546"/>
    </source>
</evidence>
<protein>
    <submittedName>
        <fullName evidence="1">Uncharacterized protein</fullName>
    </submittedName>
</protein>
<proteinExistence type="predicted"/>
<dbReference type="AlphaFoldDB" id="F3QT64"/>
<keyword evidence="2" id="KW-1185">Reference proteome</keyword>
<evidence type="ECO:0000313" key="1">
    <source>
        <dbReference type="EMBL" id="EGG54884.1"/>
    </source>
</evidence>
<dbReference type="HOGENOM" id="CLU_3186915_0_0_10"/>
<sequence>MLFVSTLMLFSSKTKQIDRMGSIKTEIIYLCFKKQHKPPNLSQESL</sequence>
<name>F3QT64_9BACT</name>
<accession>F3QT64</accession>
<dbReference type="STRING" id="762982.HMPREF9442_01380"/>
<dbReference type="EMBL" id="AFBR01000035">
    <property type="protein sequence ID" value="EGG54884.1"/>
    <property type="molecule type" value="Genomic_DNA"/>
</dbReference>
<dbReference type="Proteomes" id="UP000005546">
    <property type="component" value="Unassembled WGS sequence"/>
</dbReference>
<gene>
    <name evidence="1" type="ORF">HMPREF9442_01380</name>
</gene>